<reference evidence="1 2" key="1">
    <citation type="submission" date="2023-01" db="EMBL/GenBank/DDBJ databases">
        <authorList>
            <person name="Kreplak J."/>
        </authorList>
    </citation>
    <scope>NUCLEOTIDE SEQUENCE [LARGE SCALE GENOMIC DNA]</scope>
</reference>
<name>A0AAV0Z5K9_VICFA</name>
<evidence type="ECO:0000313" key="1">
    <source>
        <dbReference type="EMBL" id="CAI8592729.1"/>
    </source>
</evidence>
<dbReference type="EMBL" id="OX451735">
    <property type="protein sequence ID" value="CAI8592729.1"/>
    <property type="molecule type" value="Genomic_DNA"/>
</dbReference>
<dbReference type="Proteomes" id="UP001157006">
    <property type="component" value="Chromosome 1S"/>
</dbReference>
<sequence>MVERSLSMREGVHQTLLSLTPADGVDMASELKLNMRSDGYLNVNDLLKLNLKTLDNILLRSNTIDDIREAVPPTESAPVQFHSVVSLLPTLPLVELVAPILHSNTGNRCTAIPLSTAFFS</sequence>
<protein>
    <submittedName>
        <fullName evidence="1">Uncharacterized protein</fullName>
    </submittedName>
</protein>
<gene>
    <name evidence="1" type="ORF">VFH_I055760</name>
</gene>
<organism evidence="1 2">
    <name type="scientific">Vicia faba</name>
    <name type="common">Broad bean</name>
    <name type="synonym">Faba vulgaris</name>
    <dbReference type="NCBI Taxonomy" id="3906"/>
    <lineage>
        <taxon>Eukaryota</taxon>
        <taxon>Viridiplantae</taxon>
        <taxon>Streptophyta</taxon>
        <taxon>Embryophyta</taxon>
        <taxon>Tracheophyta</taxon>
        <taxon>Spermatophyta</taxon>
        <taxon>Magnoliopsida</taxon>
        <taxon>eudicotyledons</taxon>
        <taxon>Gunneridae</taxon>
        <taxon>Pentapetalae</taxon>
        <taxon>rosids</taxon>
        <taxon>fabids</taxon>
        <taxon>Fabales</taxon>
        <taxon>Fabaceae</taxon>
        <taxon>Papilionoideae</taxon>
        <taxon>50 kb inversion clade</taxon>
        <taxon>NPAAA clade</taxon>
        <taxon>Hologalegina</taxon>
        <taxon>IRL clade</taxon>
        <taxon>Fabeae</taxon>
        <taxon>Vicia</taxon>
    </lineage>
</organism>
<accession>A0AAV0Z5K9</accession>
<proteinExistence type="predicted"/>
<evidence type="ECO:0000313" key="2">
    <source>
        <dbReference type="Proteomes" id="UP001157006"/>
    </source>
</evidence>
<keyword evidence="2" id="KW-1185">Reference proteome</keyword>
<dbReference type="AlphaFoldDB" id="A0AAV0Z5K9"/>